<protein>
    <submittedName>
        <fullName evidence="1">ArsR family transcriptional regulator</fullName>
    </submittedName>
</protein>
<evidence type="ECO:0000313" key="2">
    <source>
        <dbReference type="Proteomes" id="UP000672602"/>
    </source>
</evidence>
<dbReference type="Proteomes" id="UP000672602">
    <property type="component" value="Unassembled WGS sequence"/>
</dbReference>
<keyword evidence="2" id="KW-1185">Reference proteome</keyword>
<evidence type="ECO:0000313" key="1">
    <source>
        <dbReference type="EMBL" id="MBP5857280.1"/>
    </source>
</evidence>
<gene>
    <name evidence="1" type="ORF">KAJ83_09690</name>
</gene>
<comment type="caution">
    <text evidence="1">The sequence shown here is derived from an EMBL/GenBank/DDBJ whole genome shotgun (WGS) entry which is preliminary data.</text>
</comment>
<dbReference type="EMBL" id="JAGMWN010000004">
    <property type="protein sequence ID" value="MBP5857280.1"/>
    <property type="molecule type" value="Genomic_DNA"/>
</dbReference>
<organism evidence="1 2">
    <name type="scientific">Marivibrio halodurans</name>
    <dbReference type="NCBI Taxonomy" id="2039722"/>
    <lineage>
        <taxon>Bacteria</taxon>
        <taxon>Pseudomonadati</taxon>
        <taxon>Pseudomonadota</taxon>
        <taxon>Alphaproteobacteria</taxon>
        <taxon>Rhodospirillales</taxon>
        <taxon>Rhodospirillaceae</taxon>
        <taxon>Marivibrio</taxon>
    </lineage>
</organism>
<accession>A0A8J7V2F5</accession>
<sequence>MTKNFKDFATEDRRLVILRVLKDQESYSLNCSVMQMVLQQFGHGVSRDQVRTDYAWLAEQDLLTVERLSDTVHVAKITARGVDVAKGLATTPGVKRPGPEG</sequence>
<dbReference type="AlphaFoldDB" id="A0A8J7V2F5"/>
<dbReference type="RefSeq" id="WP_210681870.1">
    <property type="nucleotide sequence ID" value="NZ_JAGMWN010000004.1"/>
</dbReference>
<proteinExistence type="predicted"/>
<reference evidence="1" key="1">
    <citation type="submission" date="2021-04" db="EMBL/GenBank/DDBJ databases">
        <authorList>
            <person name="Zhang D.-C."/>
        </authorList>
    </citation>
    <scope>NUCLEOTIDE SEQUENCE</scope>
    <source>
        <strain evidence="1">CGMCC 1.15697</strain>
    </source>
</reference>
<name>A0A8J7V2F5_9PROT</name>